<dbReference type="GO" id="GO:0008021">
    <property type="term" value="C:synaptic vesicle"/>
    <property type="evidence" value="ECO:0007669"/>
    <property type="project" value="Ensembl"/>
</dbReference>
<reference evidence="11 12" key="1">
    <citation type="submission" date="2013-03" db="EMBL/GenBank/DDBJ databases">
        <authorList>
            <person name="Warren W."/>
            <person name="Wilson R.K."/>
        </authorList>
    </citation>
    <scope>NUCLEOTIDE SEQUENCE</scope>
</reference>
<dbReference type="Gene3D" id="3.40.50.300">
    <property type="entry name" value="P-loop containing nucleotide triphosphate hydrolases"/>
    <property type="match status" value="1"/>
</dbReference>
<comment type="subcellular location">
    <subcellularLocation>
        <location evidence="1">Cytoplasm</location>
    </subcellularLocation>
</comment>
<evidence type="ECO:0000256" key="1">
    <source>
        <dbReference type="ARBA" id="ARBA00004496"/>
    </source>
</evidence>
<dbReference type="Proteomes" id="UP000233100">
    <property type="component" value="Chromosome 10"/>
</dbReference>
<dbReference type="PROSITE" id="PS51719">
    <property type="entry name" value="G_SEPTIN"/>
    <property type="match status" value="1"/>
</dbReference>
<dbReference type="PANTHER" id="PTHR18884">
    <property type="entry name" value="SEPTIN"/>
    <property type="match status" value="1"/>
</dbReference>
<sequence length="512" mass="57509">MDSLAAPQDRLVEQLLSPRTQAQRRLKDIDKQYVGFATLPNQVHRKSVKKGFDFTLMVAGESGLGKSTLVHSLFLTDLYKDRKLLSAEERISQTVEILKHTVDIEEKGVKLKLTIVDTPGFGDAVNNTECWKPITDYVDQQFEQYFRGGLNRKNIQDNRVHCCLYFISPFGHGLRPVDVGFMKALHEKVNIVPLIAKADCLVPSEIRKLKERIREEIDKFGIHVYQFPECDSDEDEDFKQQDRELKESAPFAVIGSNTVVEAKGQRVRGRLYPWGIVEVENQAHCDFVKLRNMLIRTHMHDLKDVTCDVHYENYRAHCIQQMTSKLTQDSRMESPIPILPLPTPDAETEKLIRMKDEEVCGAVGVAEAGSRDELPRCCSQARLSPPARPPAAEAHAGDAAEDEAADAGPVTLVGDTPSVSGTPSHPWTPDQTVPDPETRGHSPQLTLIYSQHHPLPDHSYLLPRGLDCSPRPAGPLWPWGIRSEVGRDFKDPPLLPFPRPQTVTPPKLQALL</sequence>
<evidence type="ECO:0000256" key="8">
    <source>
        <dbReference type="RuleBase" id="RU004560"/>
    </source>
</evidence>
<dbReference type="VEuPathDB" id="HostDB:ENSMFAG00000038117"/>
<evidence type="ECO:0000256" key="9">
    <source>
        <dbReference type="SAM" id="MobiDB-lite"/>
    </source>
</evidence>
<dbReference type="InterPro" id="IPR030379">
    <property type="entry name" value="G_SEPTIN_dom"/>
</dbReference>
<dbReference type="GO" id="GO:0017157">
    <property type="term" value="P:regulation of exocytosis"/>
    <property type="evidence" value="ECO:0007669"/>
    <property type="project" value="Ensembl"/>
</dbReference>
<organism evidence="11 12">
    <name type="scientific">Macaca fascicularis</name>
    <name type="common">Crab-eating macaque</name>
    <name type="synonym">Cynomolgus monkey</name>
    <dbReference type="NCBI Taxonomy" id="9541"/>
    <lineage>
        <taxon>Eukaryota</taxon>
        <taxon>Metazoa</taxon>
        <taxon>Chordata</taxon>
        <taxon>Craniata</taxon>
        <taxon>Vertebrata</taxon>
        <taxon>Euteleostomi</taxon>
        <taxon>Mammalia</taxon>
        <taxon>Eutheria</taxon>
        <taxon>Euarchontoglires</taxon>
        <taxon>Primates</taxon>
        <taxon>Haplorrhini</taxon>
        <taxon>Catarrhini</taxon>
        <taxon>Cercopithecidae</taxon>
        <taxon>Cercopithecinae</taxon>
        <taxon>Macaca</taxon>
    </lineage>
</organism>
<dbReference type="AlphaFoldDB" id="A0A2K5WKW4"/>
<dbReference type="SUPFAM" id="SSF52540">
    <property type="entry name" value="P-loop containing nucleoside triphosphate hydrolases"/>
    <property type="match status" value="1"/>
</dbReference>
<dbReference type="GO" id="GO:0005886">
    <property type="term" value="C:plasma membrane"/>
    <property type="evidence" value="ECO:0007669"/>
    <property type="project" value="Ensembl"/>
</dbReference>
<keyword evidence="5" id="KW-0175">Coiled coil</keyword>
<comment type="similarity">
    <text evidence="8">Belongs to the TRAFAC class TrmE-Era-EngA-EngB-Septin-like GTPase superfamily. Septin GTPase family.</text>
</comment>
<dbReference type="CDD" id="cd01850">
    <property type="entry name" value="CDC_Septin"/>
    <property type="match status" value="1"/>
</dbReference>
<evidence type="ECO:0000259" key="10">
    <source>
        <dbReference type="PROSITE" id="PS51719"/>
    </source>
</evidence>
<evidence type="ECO:0000256" key="5">
    <source>
        <dbReference type="ARBA" id="ARBA00023054"/>
    </source>
</evidence>
<keyword evidence="6 8" id="KW-0342">GTP-binding</keyword>
<dbReference type="Bgee" id="ENSMFAG00000038117">
    <property type="expression patterns" value="Expressed in temporal lobe and 12 other cell types or tissues"/>
</dbReference>
<dbReference type="Pfam" id="PF00735">
    <property type="entry name" value="Septin"/>
    <property type="match status" value="1"/>
</dbReference>
<evidence type="ECO:0000256" key="6">
    <source>
        <dbReference type="ARBA" id="ARBA00023134"/>
    </source>
</evidence>
<evidence type="ECO:0000313" key="11">
    <source>
        <dbReference type="Ensembl" id="ENSMFAP00000037805.2"/>
    </source>
</evidence>
<keyword evidence="12" id="KW-1185">Reference proteome</keyword>
<proteinExistence type="inferred from homology"/>
<evidence type="ECO:0000313" key="12">
    <source>
        <dbReference type="Proteomes" id="UP000233100"/>
    </source>
</evidence>
<evidence type="ECO:0000256" key="7">
    <source>
        <dbReference type="ARBA" id="ARBA00023306"/>
    </source>
</evidence>
<dbReference type="InterPro" id="IPR016491">
    <property type="entry name" value="Septin"/>
</dbReference>
<reference evidence="11" key="2">
    <citation type="submission" date="2025-08" db="UniProtKB">
        <authorList>
            <consortium name="Ensembl"/>
        </authorList>
    </citation>
    <scope>IDENTIFICATION</scope>
</reference>
<reference evidence="11" key="3">
    <citation type="submission" date="2025-09" db="UniProtKB">
        <authorList>
            <consortium name="Ensembl"/>
        </authorList>
    </citation>
    <scope>IDENTIFICATION</scope>
</reference>
<keyword evidence="3" id="KW-0132">Cell division</keyword>
<protein>
    <submittedName>
        <fullName evidence="11">Septin 5</fullName>
    </submittedName>
</protein>
<dbReference type="GO" id="GO:0005525">
    <property type="term" value="F:GTP binding"/>
    <property type="evidence" value="ECO:0007669"/>
    <property type="project" value="UniProtKB-KW"/>
</dbReference>
<gene>
    <name evidence="11" type="primary">SEPTIN5</name>
</gene>
<dbReference type="FunFam" id="3.40.50.300:FF:000064">
    <property type="entry name" value="Septin 4"/>
    <property type="match status" value="1"/>
</dbReference>
<dbReference type="GeneTree" id="ENSGT00940000159913"/>
<feature type="compositionally biased region" description="Polar residues" evidence="9">
    <location>
        <begin position="417"/>
        <end position="431"/>
    </location>
</feature>
<dbReference type="InterPro" id="IPR027417">
    <property type="entry name" value="P-loop_NTPase"/>
</dbReference>
<accession>A0A2K5WKW4</accession>
<keyword evidence="7" id="KW-0131">Cell cycle</keyword>
<dbReference type="Ensembl" id="ENSMFAT00000012057.2">
    <property type="protein sequence ID" value="ENSMFAP00000037805.2"/>
    <property type="gene ID" value="ENSMFAG00000038117.2"/>
</dbReference>
<name>A0A2K5WKW4_MACFA</name>
<feature type="region of interest" description="Disordered" evidence="9">
    <location>
        <begin position="380"/>
        <end position="442"/>
    </location>
</feature>
<evidence type="ECO:0000256" key="3">
    <source>
        <dbReference type="ARBA" id="ARBA00022618"/>
    </source>
</evidence>
<keyword evidence="2" id="KW-0963">Cytoplasm</keyword>
<feature type="domain" description="Septin-type G" evidence="10">
    <location>
        <begin position="50"/>
        <end position="321"/>
    </location>
</feature>
<evidence type="ECO:0000256" key="2">
    <source>
        <dbReference type="ARBA" id="ARBA00022490"/>
    </source>
</evidence>
<keyword evidence="4 8" id="KW-0547">Nucleotide-binding</keyword>
<evidence type="ECO:0000256" key="4">
    <source>
        <dbReference type="ARBA" id="ARBA00022741"/>
    </source>
</evidence>
<dbReference type="GO" id="GO:0042802">
    <property type="term" value="F:identical protein binding"/>
    <property type="evidence" value="ECO:0007669"/>
    <property type="project" value="Ensembl"/>
</dbReference>
<dbReference type="GO" id="GO:0051301">
    <property type="term" value="P:cell division"/>
    <property type="evidence" value="ECO:0007669"/>
    <property type="project" value="UniProtKB-KW"/>
</dbReference>